<dbReference type="PANTHER" id="PTHR31170">
    <property type="entry name" value="BNAC04G53230D PROTEIN"/>
    <property type="match status" value="1"/>
</dbReference>
<evidence type="ECO:0000256" key="1">
    <source>
        <dbReference type="SAM" id="Phobius"/>
    </source>
</evidence>
<dbReference type="InterPro" id="IPR004158">
    <property type="entry name" value="DUF247_pln"/>
</dbReference>
<evidence type="ECO:0000313" key="3">
    <source>
        <dbReference type="Proteomes" id="UP000325315"/>
    </source>
</evidence>
<keyword evidence="1" id="KW-0812">Transmembrane</keyword>
<organism evidence="2 3">
    <name type="scientific">Gossypium australe</name>
    <dbReference type="NCBI Taxonomy" id="47621"/>
    <lineage>
        <taxon>Eukaryota</taxon>
        <taxon>Viridiplantae</taxon>
        <taxon>Streptophyta</taxon>
        <taxon>Embryophyta</taxon>
        <taxon>Tracheophyta</taxon>
        <taxon>Spermatophyta</taxon>
        <taxon>Magnoliopsida</taxon>
        <taxon>eudicotyledons</taxon>
        <taxon>Gunneridae</taxon>
        <taxon>Pentapetalae</taxon>
        <taxon>rosids</taxon>
        <taxon>malvids</taxon>
        <taxon>Malvales</taxon>
        <taxon>Malvaceae</taxon>
        <taxon>Malvoideae</taxon>
        <taxon>Gossypium</taxon>
    </lineage>
</organism>
<keyword evidence="1" id="KW-1133">Transmembrane helix</keyword>
<dbReference type="Proteomes" id="UP000325315">
    <property type="component" value="Unassembled WGS sequence"/>
</dbReference>
<protein>
    <submittedName>
        <fullName evidence="2">UPF0481 protein isoform X3</fullName>
    </submittedName>
</protein>
<dbReference type="AlphaFoldDB" id="A0A5B6U398"/>
<dbReference type="Pfam" id="PF03140">
    <property type="entry name" value="DUF247"/>
    <property type="match status" value="1"/>
</dbReference>
<comment type="caution">
    <text evidence="2">The sequence shown here is derived from an EMBL/GenBank/DDBJ whole genome shotgun (WGS) entry which is preliminary data.</text>
</comment>
<feature type="transmembrane region" description="Helical" evidence="1">
    <location>
        <begin position="129"/>
        <end position="156"/>
    </location>
</feature>
<reference evidence="3" key="1">
    <citation type="journal article" date="2019" name="Plant Biotechnol. J.">
        <title>Genome sequencing of the Australian wild diploid species Gossypium australe highlights disease resistance and delayed gland morphogenesis.</title>
        <authorList>
            <person name="Cai Y."/>
            <person name="Cai X."/>
            <person name="Wang Q."/>
            <person name="Wang P."/>
            <person name="Zhang Y."/>
            <person name="Cai C."/>
            <person name="Xu Y."/>
            <person name="Wang K."/>
            <person name="Zhou Z."/>
            <person name="Wang C."/>
            <person name="Geng S."/>
            <person name="Li B."/>
            <person name="Dong Q."/>
            <person name="Hou Y."/>
            <person name="Wang H."/>
            <person name="Ai P."/>
            <person name="Liu Z."/>
            <person name="Yi F."/>
            <person name="Sun M."/>
            <person name="An G."/>
            <person name="Cheng J."/>
            <person name="Zhang Y."/>
            <person name="Shi Q."/>
            <person name="Xie Y."/>
            <person name="Shi X."/>
            <person name="Chang Y."/>
            <person name="Huang F."/>
            <person name="Chen Y."/>
            <person name="Hong S."/>
            <person name="Mi L."/>
            <person name="Sun Q."/>
            <person name="Zhang L."/>
            <person name="Zhou B."/>
            <person name="Peng R."/>
            <person name="Zhang X."/>
            <person name="Liu F."/>
        </authorList>
    </citation>
    <scope>NUCLEOTIDE SEQUENCE [LARGE SCALE GENOMIC DNA]</scope>
    <source>
        <strain evidence="3">cv. PA1801</strain>
    </source>
</reference>
<sequence length="160" mass="18961">MQNQEQGKKNMFDITFDNDTKELKIPTLKVGDSTEREFQNFIWSTNTFICKLINTGKDVELLHKSGITDNLLGNDETVTKMFNKLGDSIYYSPKYFYYKDMADQVNKHCQKKWNIWKAKLKKDYFNTPWLPISFLVALLLLMLTILQTIFSLLSYYQQRQ</sequence>
<accession>A0A5B6U398</accession>
<name>A0A5B6U398_9ROSI</name>
<gene>
    <name evidence="2" type="ORF">EPI10_034239</name>
</gene>
<keyword evidence="3" id="KW-1185">Reference proteome</keyword>
<proteinExistence type="predicted"/>
<evidence type="ECO:0000313" key="2">
    <source>
        <dbReference type="EMBL" id="KAA3452581.1"/>
    </source>
</evidence>
<dbReference type="PANTHER" id="PTHR31170:SF17">
    <property type="match status" value="1"/>
</dbReference>
<keyword evidence="1" id="KW-0472">Membrane</keyword>
<dbReference type="EMBL" id="SMMG02000024">
    <property type="protein sequence ID" value="KAA3452581.1"/>
    <property type="molecule type" value="Genomic_DNA"/>
</dbReference>
<dbReference type="OrthoDB" id="1001983at2759"/>